<accession>A0ACC4DDM0</accession>
<organism evidence="1 2">
    <name type="scientific">Purpureocillium lilacinum</name>
    <name type="common">Paecilomyces lilacinus</name>
    <dbReference type="NCBI Taxonomy" id="33203"/>
    <lineage>
        <taxon>Eukaryota</taxon>
        <taxon>Fungi</taxon>
        <taxon>Dikarya</taxon>
        <taxon>Ascomycota</taxon>
        <taxon>Pezizomycotina</taxon>
        <taxon>Sordariomycetes</taxon>
        <taxon>Hypocreomycetidae</taxon>
        <taxon>Hypocreales</taxon>
        <taxon>Ophiocordycipitaceae</taxon>
        <taxon>Purpureocillium</taxon>
    </lineage>
</organism>
<keyword evidence="2" id="KW-1185">Reference proteome</keyword>
<dbReference type="Proteomes" id="UP001638806">
    <property type="component" value="Unassembled WGS sequence"/>
</dbReference>
<comment type="caution">
    <text evidence="1">The sequence shown here is derived from an EMBL/GenBank/DDBJ whole genome shotgun (WGS) entry which is preliminary data.</text>
</comment>
<name>A0ACC4DDM0_PURLI</name>
<protein>
    <submittedName>
        <fullName evidence="1">Uncharacterized protein</fullName>
    </submittedName>
</protein>
<dbReference type="EMBL" id="JBGNUJ010000010">
    <property type="protein sequence ID" value="KAL3954460.1"/>
    <property type="molecule type" value="Genomic_DNA"/>
</dbReference>
<evidence type="ECO:0000313" key="2">
    <source>
        <dbReference type="Proteomes" id="UP001638806"/>
    </source>
</evidence>
<reference evidence="1" key="1">
    <citation type="submission" date="2024-12" db="EMBL/GenBank/DDBJ databases">
        <title>Comparative genomics and development of molecular markers within Purpureocillium lilacinum and among Purpureocillium species.</title>
        <authorList>
            <person name="Yeh Z.-Y."/>
            <person name="Ni N.-T."/>
            <person name="Lo P.-H."/>
            <person name="Mushyakhwo K."/>
            <person name="Lin C.-F."/>
            <person name="Nai Y.-S."/>
        </authorList>
    </citation>
    <scope>NUCLEOTIDE SEQUENCE</scope>
    <source>
        <strain evidence="1">NCHU-NPUST-175</strain>
    </source>
</reference>
<gene>
    <name evidence="1" type="ORF">ACCO45_010023</name>
</gene>
<proteinExistence type="predicted"/>
<evidence type="ECO:0000313" key="1">
    <source>
        <dbReference type="EMBL" id="KAL3954460.1"/>
    </source>
</evidence>
<sequence length="252" mass="27376">MSALYILTFALLADACDWNSSIGLWKVAEGECLDLVAGALGLPIGELVERNPTLESPNDVTAGELYTVPNLPAQSPAAWTSSSGCTPILELRGYLTKQSSTPPHDTKYVSVTSTEAGVSSMDESFWRDPTPSRSRAGSYAPHFPYHIPNSTLVSNTTIQTSFHTGLPSETYQGAQAYPIPSAGVKPFQGLKCRRTGSLPTEKDAQEAYAVRFCKQHEQINNWIMKRTVYKYPIGADITDFTGTLSVGYQTAL</sequence>